<dbReference type="PANTHER" id="PTHR34204:SF2">
    <property type="entry name" value="RNA-BINDING ASCH DOMAIN PROTEIN"/>
    <property type="match status" value="1"/>
</dbReference>
<comment type="caution">
    <text evidence="2">The sequence shown here is derived from an EMBL/GenBank/DDBJ whole genome shotgun (WGS) entry which is preliminary data.</text>
</comment>
<evidence type="ECO:0000313" key="3">
    <source>
        <dbReference type="Proteomes" id="UP000242146"/>
    </source>
</evidence>
<organism evidence="2 3">
    <name type="scientific">Hesseltinella vesiculosa</name>
    <dbReference type="NCBI Taxonomy" id="101127"/>
    <lineage>
        <taxon>Eukaryota</taxon>
        <taxon>Fungi</taxon>
        <taxon>Fungi incertae sedis</taxon>
        <taxon>Mucoromycota</taxon>
        <taxon>Mucoromycotina</taxon>
        <taxon>Mucoromycetes</taxon>
        <taxon>Mucorales</taxon>
        <taxon>Cunninghamellaceae</taxon>
        <taxon>Hesseltinella</taxon>
    </lineage>
</organism>
<feature type="signal peptide" evidence="1">
    <location>
        <begin position="1"/>
        <end position="19"/>
    </location>
</feature>
<dbReference type="Proteomes" id="UP000242146">
    <property type="component" value="Unassembled WGS sequence"/>
</dbReference>
<sequence>MFAGLRLSFSCCWLRGALRLLALQDRLMRCVEEQDLTLLEKLLFEDMAPHEWRIWLLMRTTVGSQTVVCPPSLEECLASFARIHQKVKTGTSPQKLAKPTSAHVLTVGAKALSKHWHRDRQVGFWGSFSGTEPAKNKHAIDILFKIMSRAVWINLHSLPHDQMVYEVREAQGYGLRWTTARQLRAWQFRGFLEPQQEDGHEQGWVH</sequence>
<evidence type="ECO:0000313" key="2">
    <source>
        <dbReference type="EMBL" id="ORX49510.1"/>
    </source>
</evidence>
<evidence type="ECO:0000256" key="1">
    <source>
        <dbReference type="SAM" id="SignalP"/>
    </source>
</evidence>
<dbReference type="AlphaFoldDB" id="A0A1X2GAZ7"/>
<proteinExistence type="predicted"/>
<reference evidence="2 3" key="1">
    <citation type="submission" date="2016-07" db="EMBL/GenBank/DDBJ databases">
        <title>Pervasive Adenine N6-methylation of Active Genes in Fungi.</title>
        <authorList>
            <consortium name="DOE Joint Genome Institute"/>
            <person name="Mondo S.J."/>
            <person name="Dannebaum R.O."/>
            <person name="Kuo R.C."/>
            <person name="Labutti K."/>
            <person name="Haridas S."/>
            <person name="Kuo A."/>
            <person name="Salamov A."/>
            <person name="Ahrendt S.R."/>
            <person name="Lipzen A."/>
            <person name="Sullivan W."/>
            <person name="Andreopoulos W.B."/>
            <person name="Clum A."/>
            <person name="Lindquist E."/>
            <person name="Daum C."/>
            <person name="Ramamoorthy G.K."/>
            <person name="Gryganskyi A."/>
            <person name="Culley D."/>
            <person name="Magnuson J.K."/>
            <person name="James T.Y."/>
            <person name="O'Malley M.A."/>
            <person name="Stajich J.E."/>
            <person name="Spatafora J.W."/>
            <person name="Visel A."/>
            <person name="Grigoriev I.V."/>
        </authorList>
    </citation>
    <scope>NUCLEOTIDE SEQUENCE [LARGE SCALE GENOMIC DNA]</scope>
    <source>
        <strain evidence="2 3">NRRL 3301</strain>
    </source>
</reference>
<keyword evidence="1" id="KW-0732">Signal</keyword>
<feature type="chain" id="PRO_5013230766" evidence="1">
    <location>
        <begin position="20"/>
        <end position="206"/>
    </location>
</feature>
<dbReference type="EMBL" id="MCGT01000026">
    <property type="protein sequence ID" value="ORX49510.1"/>
    <property type="molecule type" value="Genomic_DNA"/>
</dbReference>
<keyword evidence="3" id="KW-1185">Reference proteome</keyword>
<dbReference type="OrthoDB" id="112749at2759"/>
<accession>A0A1X2GAZ7</accession>
<name>A0A1X2GAZ7_9FUNG</name>
<protein>
    <submittedName>
        <fullName evidence="2">Uncharacterized protein</fullName>
    </submittedName>
</protein>
<dbReference type="PANTHER" id="PTHR34204">
    <property type="entry name" value="RNA-BINDING ASCH DOMAIN PROTEIN"/>
    <property type="match status" value="1"/>
</dbReference>
<gene>
    <name evidence="2" type="ORF">DM01DRAFT_1338183</name>
</gene>